<dbReference type="PROSITE" id="PS50932">
    <property type="entry name" value="HTH_LACI_2"/>
    <property type="match status" value="1"/>
</dbReference>
<dbReference type="SUPFAM" id="SSF47413">
    <property type="entry name" value="lambda repressor-like DNA-binding domains"/>
    <property type="match status" value="1"/>
</dbReference>
<evidence type="ECO:0000256" key="3">
    <source>
        <dbReference type="ARBA" id="ARBA00023163"/>
    </source>
</evidence>
<dbReference type="PANTHER" id="PTHR30146">
    <property type="entry name" value="LACI-RELATED TRANSCRIPTIONAL REPRESSOR"/>
    <property type="match status" value="1"/>
</dbReference>
<dbReference type="Pfam" id="PF00356">
    <property type="entry name" value="LacI"/>
    <property type="match status" value="1"/>
</dbReference>
<keyword evidence="6" id="KW-1185">Reference proteome</keyword>
<evidence type="ECO:0000256" key="1">
    <source>
        <dbReference type="ARBA" id="ARBA00023015"/>
    </source>
</evidence>
<dbReference type="PANTHER" id="PTHR30146:SF109">
    <property type="entry name" value="HTH-TYPE TRANSCRIPTIONAL REGULATOR GALS"/>
    <property type="match status" value="1"/>
</dbReference>
<dbReference type="GO" id="GO:0003700">
    <property type="term" value="F:DNA-binding transcription factor activity"/>
    <property type="evidence" value="ECO:0007669"/>
    <property type="project" value="TreeGrafter"/>
</dbReference>
<comment type="caution">
    <text evidence="5">The sequence shown here is derived from an EMBL/GenBank/DDBJ whole genome shotgun (WGS) entry which is preliminary data.</text>
</comment>
<dbReference type="SMART" id="SM00354">
    <property type="entry name" value="HTH_LACI"/>
    <property type="match status" value="1"/>
</dbReference>
<proteinExistence type="predicted"/>
<evidence type="ECO:0000256" key="2">
    <source>
        <dbReference type="ARBA" id="ARBA00023125"/>
    </source>
</evidence>
<accession>A0A923MAN4</accession>
<evidence type="ECO:0000313" key="6">
    <source>
        <dbReference type="Proteomes" id="UP000596827"/>
    </source>
</evidence>
<protein>
    <submittedName>
        <fullName evidence="5">LacI family DNA-binding transcriptional regulator</fullName>
    </submittedName>
</protein>
<keyword evidence="1" id="KW-0805">Transcription regulation</keyword>
<dbReference type="GO" id="GO:0000976">
    <property type="term" value="F:transcription cis-regulatory region binding"/>
    <property type="evidence" value="ECO:0007669"/>
    <property type="project" value="TreeGrafter"/>
</dbReference>
<evidence type="ECO:0000313" key="5">
    <source>
        <dbReference type="EMBL" id="MBC5766756.1"/>
    </source>
</evidence>
<name>A0A923MAN4_9BURK</name>
<dbReference type="CDD" id="cd01392">
    <property type="entry name" value="HTH_LacI"/>
    <property type="match status" value="1"/>
</dbReference>
<dbReference type="InterPro" id="IPR046335">
    <property type="entry name" value="LacI/GalR-like_sensor"/>
</dbReference>
<dbReference type="AlphaFoldDB" id="A0A923MAN4"/>
<dbReference type="Proteomes" id="UP000596827">
    <property type="component" value="Unassembled WGS sequence"/>
</dbReference>
<organism evidence="5 6">
    <name type="scientific">Ramlibacter albus</name>
    <dbReference type="NCBI Taxonomy" id="2079448"/>
    <lineage>
        <taxon>Bacteria</taxon>
        <taxon>Pseudomonadati</taxon>
        <taxon>Pseudomonadota</taxon>
        <taxon>Betaproteobacteria</taxon>
        <taxon>Burkholderiales</taxon>
        <taxon>Comamonadaceae</taxon>
        <taxon>Ramlibacter</taxon>
    </lineage>
</organism>
<sequence length="330" mass="36186">MKDLPSINAVAELADVSIATVSRVLNKSKPVSEQTRLRVEAAVAQLGYRANPFGRSLAKAQSHLLLVLVPDFSNPFYSQIIKGIEAVTRRRGYKILIADDSNLWTDRAETLDLSYFRLVDGVISLTHLDERPELMAEMDTLPWVACSEYPSKGVVPHVSIDHRQAAVDAVQYLLNGGHKRIALITAEEDYLWAQQRREGYEIALQRAGIQVDPNLIRTANDLDYESGGQAAGSLLALPELPTAVFAMSDTLAIGVIKALRRKGKRVPEDIAVIGFDNLPLSSVFEPALTTIAQPMRELGEAAAQILLERLAGGTSESRTLAHRLVLRESA</sequence>
<keyword evidence="3" id="KW-0804">Transcription</keyword>
<dbReference type="InterPro" id="IPR000843">
    <property type="entry name" value="HTH_LacI"/>
</dbReference>
<dbReference type="InterPro" id="IPR010982">
    <property type="entry name" value="Lambda_DNA-bd_dom_sf"/>
</dbReference>
<dbReference type="EMBL" id="JACORU010000007">
    <property type="protein sequence ID" value="MBC5766756.1"/>
    <property type="molecule type" value="Genomic_DNA"/>
</dbReference>
<dbReference type="InterPro" id="IPR028082">
    <property type="entry name" value="Peripla_BP_I"/>
</dbReference>
<dbReference type="SUPFAM" id="SSF53822">
    <property type="entry name" value="Periplasmic binding protein-like I"/>
    <property type="match status" value="1"/>
</dbReference>
<dbReference type="Pfam" id="PF13377">
    <property type="entry name" value="Peripla_BP_3"/>
    <property type="match status" value="1"/>
</dbReference>
<reference evidence="5" key="1">
    <citation type="submission" date="2020-08" db="EMBL/GenBank/DDBJ databases">
        <title>Ramlibacter sp. GTP1 16S ribosomal RNA gene genome sequencing and assembly.</title>
        <authorList>
            <person name="Kang M."/>
        </authorList>
    </citation>
    <scope>NUCLEOTIDE SEQUENCE</scope>
    <source>
        <strain evidence="5">GTP1</strain>
    </source>
</reference>
<dbReference type="Gene3D" id="1.10.260.40">
    <property type="entry name" value="lambda repressor-like DNA-binding domains"/>
    <property type="match status" value="1"/>
</dbReference>
<dbReference type="CDD" id="cd06284">
    <property type="entry name" value="PBP1_LacI-like"/>
    <property type="match status" value="1"/>
</dbReference>
<feature type="domain" description="HTH lacI-type" evidence="4">
    <location>
        <begin position="5"/>
        <end position="59"/>
    </location>
</feature>
<dbReference type="Gene3D" id="3.40.50.2300">
    <property type="match status" value="2"/>
</dbReference>
<dbReference type="RefSeq" id="WP_187083230.1">
    <property type="nucleotide sequence ID" value="NZ_JACORU010000007.1"/>
</dbReference>
<keyword evidence="2 5" id="KW-0238">DNA-binding</keyword>
<gene>
    <name evidence="5" type="ORF">H8R02_19990</name>
</gene>
<evidence type="ECO:0000259" key="4">
    <source>
        <dbReference type="PROSITE" id="PS50932"/>
    </source>
</evidence>